<comment type="caution">
    <text evidence="2">The sequence shown here is derived from an EMBL/GenBank/DDBJ whole genome shotgun (WGS) entry which is preliminary data.</text>
</comment>
<evidence type="ECO:0000313" key="3">
    <source>
        <dbReference type="Proteomes" id="UP000178380"/>
    </source>
</evidence>
<name>A0A1G2HZ38_9BACT</name>
<sequence>MAIMTDEQKVMYTGICMCRNTEVTLFWSRHQVFVLINLAALPLLLTEHTLIFYQLVAGMGFLLCTYWSIINCETEEIIDYWESRLASIEPSEESNLIAFCVFTGRDWKEANEFLKFLSKYRIALFPGFFTYIWLGIIIYLLFF</sequence>
<keyword evidence="1" id="KW-0812">Transmembrane</keyword>
<reference evidence="2 3" key="1">
    <citation type="journal article" date="2016" name="Nat. Commun.">
        <title>Thousands of microbial genomes shed light on interconnected biogeochemical processes in an aquifer system.</title>
        <authorList>
            <person name="Anantharaman K."/>
            <person name="Brown C.T."/>
            <person name="Hug L.A."/>
            <person name="Sharon I."/>
            <person name="Castelle C.J."/>
            <person name="Probst A.J."/>
            <person name="Thomas B.C."/>
            <person name="Singh A."/>
            <person name="Wilkins M.J."/>
            <person name="Karaoz U."/>
            <person name="Brodie E.L."/>
            <person name="Williams K.H."/>
            <person name="Hubbard S.S."/>
            <person name="Banfield J.F."/>
        </authorList>
    </citation>
    <scope>NUCLEOTIDE SEQUENCE [LARGE SCALE GENOMIC DNA]</scope>
</reference>
<organism evidence="2 3">
    <name type="scientific">Candidatus Staskawiczbacteria bacterium RIFCSPHIGHO2_02_FULL_34_10</name>
    <dbReference type="NCBI Taxonomy" id="1802205"/>
    <lineage>
        <taxon>Bacteria</taxon>
        <taxon>Candidatus Staskawicziibacteriota</taxon>
    </lineage>
</organism>
<evidence type="ECO:0000313" key="2">
    <source>
        <dbReference type="EMBL" id="OGZ67471.1"/>
    </source>
</evidence>
<feature type="transmembrane region" description="Helical" evidence="1">
    <location>
        <begin position="26"/>
        <end position="45"/>
    </location>
</feature>
<accession>A0A1G2HZ38</accession>
<feature type="transmembrane region" description="Helical" evidence="1">
    <location>
        <begin position="122"/>
        <end position="142"/>
    </location>
</feature>
<evidence type="ECO:0000256" key="1">
    <source>
        <dbReference type="SAM" id="Phobius"/>
    </source>
</evidence>
<keyword evidence="1" id="KW-0472">Membrane</keyword>
<keyword evidence="1" id="KW-1133">Transmembrane helix</keyword>
<proteinExistence type="predicted"/>
<gene>
    <name evidence="2" type="ORF">A3C58_00630</name>
</gene>
<protein>
    <submittedName>
        <fullName evidence="2">Uncharacterized protein</fullName>
    </submittedName>
</protein>
<dbReference type="Pfam" id="PF24838">
    <property type="entry name" value="8xMP"/>
    <property type="match status" value="1"/>
</dbReference>
<dbReference type="EMBL" id="MHOR01000008">
    <property type="protein sequence ID" value="OGZ67471.1"/>
    <property type="molecule type" value="Genomic_DNA"/>
</dbReference>
<dbReference type="AlphaFoldDB" id="A0A1G2HZ38"/>
<dbReference type="Proteomes" id="UP000178380">
    <property type="component" value="Unassembled WGS sequence"/>
</dbReference>
<dbReference type="InterPro" id="IPR056918">
    <property type="entry name" value="8xMP"/>
</dbReference>
<feature type="transmembrane region" description="Helical" evidence="1">
    <location>
        <begin position="51"/>
        <end position="70"/>
    </location>
</feature>